<feature type="compositionally biased region" description="Basic and acidic residues" evidence="2">
    <location>
        <begin position="534"/>
        <end position="547"/>
    </location>
</feature>
<evidence type="ECO:0000313" key="5">
    <source>
        <dbReference type="Proteomes" id="UP001147747"/>
    </source>
</evidence>
<proteinExistence type="predicted"/>
<dbReference type="Proteomes" id="UP001147747">
    <property type="component" value="Unassembled WGS sequence"/>
</dbReference>
<organism evidence="4 5">
    <name type="scientific">Penicillium cosmopolitanum</name>
    <dbReference type="NCBI Taxonomy" id="1131564"/>
    <lineage>
        <taxon>Eukaryota</taxon>
        <taxon>Fungi</taxon>
        <taxon>Dikarya</taxon>
        <taxon>Ascomycota</taxon>
        <taxon>Pezizomycotina</taxon>
        <taxon>Eurotiomycetes</taxon>
        <taxon>Eurotiomycetidae</taxon>
        <taxon>Eurotiales</taxon>
        <taxon>Aspergillaceae</taxon>
        <taxon>Penicillium</taxon>
    </lineage>
</organism>
<feature type="compositionally biased region" description="Polar residues" evidence="2">
    <location>
        <begin position="635"/>
        <end position="644"/>
    </location>
</feature>
<dbReference type="EMBL" id="JAPZBU010000006">
    <property type="protein sequence ID" value="KAJ5397144.1"/>
    <property type="molecule type" value="Genomic_DNA"/>
</dbReference>
<feature type="compositionally biased region" description="Low complexity" evidence="2">
    <location>
        <begin position="625"/>
        <end position="634"/>
    </location>
</feature>
<feature type="compositionally biased region" description="Acidic residues" evidence="2">
    <location>
        <begin position="693"/>
        <end position="705"/>
    </location>
</feature>
<keyword evidence="5" id="KW-1185">Reference proteome</keyword>
<name>A0A9X0B9W2_9EURO</name>
<feature type="region of interest" description="Disordered" evidence="2">
    <location>
        <begin position="202"/>
        <end position="312"/>
    </location>
</feature>
<gene>
    <name evidence="4" type="ORF">N7509_005257</name>
</gene>
<dbReference type="AlphaFoldDB" id="A0A9X0B9W2"/>
<feature type="compositionally biased region" description="Low complexity" evidence="2">
    <location>
        <begin position="706"/>
        <end position="717"/>
    </location>
</feature>
<dbReference type="Pfam" id="PF00076">
    <property type="entry name" value="RRM_1"/>
    <property type="match status" value="1"/>
</dbReference>
<dbReference type="SUPFAM" id="SSF54928">
    <property type="entry name" value="RNA-binding domain, RBD"/>
    <property type="match status" value="1"/>
</dbReference>
<dbReference type="InterPro" id="IPR035979">
    <property type="entry name" value="RBD_domain_sf"/>
</dbReference>
<feature type="compositionally biased region" description="Polar residues" evidence="2">
    <location>
        <begin position="581"/>
        <end position="593"/>
    </location>
</feature>
<feature type="compositionally biased region" description="Polar residues" evidence="2">
    <location>
        <begin position="9"/>
        <end position="18"/>
    </location>
</feature>
<protein>
    <recommendedName>
        <fullName evidence="3">RRM domain-containing protein</fullName>
    </recommendedName>
</protein>
<feature type="compositionally biased region" description="Basic and acidic residues" evidence="2">
    <location>
        <begin position="554"/>
        <end position="572"/>
    </location>
</feature>
<feature type="compositionally biased region" description="Basic and acidic residues" evidence="2">
    <location>
        <begin position="251"/>
        <end position="262"/>
    </location>
</feature>
<feature type="compositionally biased region" description="Low complexity" evidence="2">
    <location>
        <begin position="266"/>
        <end position="284"/>
    </location>
</feature>
<dbReference type="CDD" id="cd02883">
    <property type="entry name" value="NUDIX_Hydrolase"/>
    <property type="match status" value="1"/>
</dbReference>
<dbReference type="InterPro" id="IPR012677">
    <property type="entry name" value="Nucleotide-bd_a/b_plait_sf"/>
</dbReference>
<feature type="region of interest" description="Disordered" evidence="2">
    <location>
        <begin position="1"/>
        <end position="32"/>
    </location>
</feature>
<reference evidence="4" key="1">
    <citation type="submission" date="2022-12" db="EMBL/GenBank/DDBJ databases">
        <authorList>
            <person name="Petersen C."/>
        </authorList>
    </citation>
    <scope>NUCLEOTIDE SEQUENCE</scope>
    <source>
        <strain evidence="4">IBT 29677</strain>
    </source>
</reference>
<feature type="domain" description="RRM" evidence="3">
    <location>
        <begin position="38"/>
        <end position="120"/>
    </location>
</feature>
<evidence type="ECO:0000313" key="4">
    <source>
        <dbReference type="EMBL" id="KAJ5397144.1"/>
    </source>
</evidence>
<evidence type="ECO:0000259" key="3">
    <source>
        <dbReference type="PROSITE" id="PS50102"/>
    </source>
</evidence>
<dbReference type="PROSITE" id="PS50102">
    <property type="entry name" value="RRM"/>
    <property type="match status" value="1"/>
</dbReference>
<dbReference type="InterPro" id="IPR000504">
    <property type="entry name" value="RRM_dom"/>
</dbReference>
<evidence type="ECO:0000256" key="2">
    <source>
        <dbReference type="SAM" id="MobiDB-lite"/>
    </source>
</evidence>
<keyword evidence="1" id="KW-0694">RNA-binding</keyword>
<evidence type="ECO:0000256" key="1">
    <source>
        <dbReference type="PROSITE-ProRule" id="PRU00176"/>
    </source>
</evidence>
<sequence>MTEHAMAPNDNNIHPRQQSRLREPPSSKNAQGIFPPDACLFIGNLCSKTHKEQQEREIEQDFGVFGKCYAKVKIDKGTALHGAFVQFERVEDAQKVLDRDAQGRPIHLNGRTLESSEPKDNLTIPGTARLSLQSGAPITEEEARKVLGPSGPLEGMCLDKNPPLSSDSTATCLATFTFVEDYNDAVKNFVRDSKYLLKKTQYEGNPFSNGGTPGPEPHKPHPSQAAHERGRYNGHGHHRNGPVNYGGNGRGFERRFSRDPSRRGSHQSNSSQDYQSQYSQDFNQYPDPFQPYGGPYNPSALNQPTPSRMAPGAPVFVPGQSNYAPPARTYGNPPPNNMYNGPPQNNMYNAPPNNMYNGPPPNNTYKGPAPNVGNNGDVNGYNNQQHMGNGGYNPGYYNGPYIVSTPTYNNPRPMYPNGYQQPPPPQNGYYPQYMPQGDQMNGQYPQQFGQEQYYPQGPGYFVPPPGPNMNMPYMAQPYNNAAPPYHPPQPPQPVVPPVNNQTQAPEKTDAPKEPAQNSAPENEPEQKTAAATTDDPKPDRDKSHAENGSDGALDSDKKEGTEPEEVQAKPEDPVEFAECPTPSTDATIQPKQNGNHHHSDAEEGDLTNEEQSPTENETPIPPENSPISRDSSSSPTANGGNSPGSIIPPVSEYVRQIVLERNMDVNESIVDAAIRELEEEYGQRDMKKHGVDGDCDGEGDDDDESVSSSSSSSSSSSQTSTLVGA</sequence>
<dbReference type="GeneID" id="81368874"/>
<reference evidence="4" key="2">
    <citation type="journal article" date="2023" name="IMA Fungus">
        <title>Comparative genomic study of the Penicillium genus elucidates a diverse pangenome and 15 lateral gene transfer events.</title>
        <authorList>
            <person name="Petersen C."/>
            <person name="Sorensen T."/>
            <person name="Nielsen M.R."/>
            <person name="Sondergaard T.E."/>
            <person name="Sorensen J.L."/>
            <person name="Fitzpatrick D.A."/>
            <person name="Frisvad J.C."/>
            <person name="Nielsen K.L."/>
        </authorList>
    </citation>
    <scope>NUCLEOTIDE SEQUENCE</scope>
    <source>
        <strain evidence="4">IBT 29677</strain>
    </source>
</reference>
<dbReference type="GO" id="GO:0003723">
    <property type="term" value="F:RNA binding"/>
    <property type="evidence" value="ECO:0007669"/>
    <property type="project" value="UniProtKB-UniRule"/>
</dbReference>
<comment type="caution">
    <text evidence="4">The sequence shown here is derived from an EMBL/GenBank/DDBJ whole genome shotgun (WGS) entry which is preliminary data.</text>
</comment>
<dbReference type="RefSeq" id="XP_056489196.1">
    <property type="nucleotide sequence ID" value="XM_056629894.1"/>
</dbReference>
<feature type="region of interest" description="Disordered" evidence="2">
    <location>
        <begin position="680"/>
        <end position="725"/>
    </location>
</feature>
<feature type="compositionally biased region" description="Basic and acidic residues" evidence="2">
    <location>
        <begin position="680"/>
        <end position="692"/>
    </location>
</feature>
<dbReference type="OrthoDB" id="410044at2759"/>
<feature type="compositionally biased region" description="Pro residues" evidence="2">
    <location>
        <begin position="484"/>
        <end position="496"/>
    </location>
</feature>
<dbReference type="Gene3D" id="3.30.70.330">
    <property type="match status" value="1"/>
</dbReference>
<accession>A0A9X0B9W2</accession>
<feature type="region of interest" description="Disordered" evidence="2">
    <location>
        <begin position="480"/>
        <end position="650"/>
    </location>
</feature>
<dbReference type="SMART" id="SM00360">
    <property type="entry name" value="RRM"/>
    <property type="match status" value="1"/>
</dbReference>